<gene>
    <name evidence="8" type="ORF">PZE19_04495</name>
</gene>
<dbReference type="Pfam" id="PF00069">
    <property type="entry name" value="Pkinase"/>
    <property type="match status" value="1"/>
</dbReference>
<dbReference type="PROSITE" id="PS50011">
    <property type="entry name" value="PROTEIN_KINASE_DOM"/>
    <property type="match status" value="1"/>
</dbReference>
<dbReference type="SMART" id="SM00220">
    <property type="entry name" value="S_TKc"/>
    <property type="match status" value="1"/>
</dbReference>
<evidence type="ECO:0000256" key="5">
    <source>
        <dbReference type="PROSITE-ProRule" id="PRU10141"/>
    </source>
</evidence>
<dbReference type="InterPro" id="IPR017441">
    <property type="entry name" value="Protein_kinase_ATP_BS"/>
</dbReference>
<dbReference type="InterPro" id="IPR000719">
    <property type="entry name" value="Prot_kinase_dom"/>
</dbReference>
<dbReference type="PANTHER" id="PTHR43289">
    <property type="entry name" value="MITOGEN-ACTIVATED PROTEIN KINASE KINASE KINASE 20-RELATED"/>
    <property type="match status" value="1"/>
</dbReference>
<name>A0ABT6F5Z3_9BACT</name>
<organism evidence="8 9">
    <name type="scientific">Paludisphaera mucosa</name>
    <dbReference type="NCBI Taxonomy" id="3030827"/>
    <lineage>
        <taxon>Bacteria</taxon>
        <taxon>Pseudomonadati</taxon>
        <taxon>Planctomycetota</taxon>
        <taxon>Planctomycetia</taxon>
        <taxon>Isosphaerales</taxon>
        <taxon>Isosphaeraceae</taxon>
        <taxon>Paludisphaera</taxon>
    </lineage>
</organism>
<reference evidence="8 9" key="1">
    <citation type="submission" date="2023-03" db="EMBL/GenBank/DDBJ databases">
        <title>Paludisphaera mucosa sp. nov. a novel planctomycete from northern fen.</title>
        <authorList>
            <person name="Ivanova A."/>
        </authorList>
    </citation>
    <scope>NUCLEOTIDE SEQUENCE [LARGE SCALE GENOMIC DNA]</scope>
    <source>
        <strain evidence="8 9">Pla2</strain>
    </source>
</reference>
<dbReference type="Gene3D" id="1.10.510.10">
    <property type="entry name" value="Transferase(Phosphotransferase) domain 1"/>
    <property type="match status" value="1"/>
</dbReference>
<dbReference type="EC" id="2.7.11.1" evidence="8"/>
<dbReference type="PANTHER" id="PTHR43289:SF6">
    <property type="entry name" value="SERINE_THREONINE-PROTEIN KINASE NEKL-3"/>
    <property type="match status" value="1"/>
</dbReference>
<feature type="binding site" evidence="5">
    <location>
        <position position="115"/>
    </location>
    <ligand>
        <name>ATP</name>
        <dbReference type="ChEBI" id="CHEBI:30616"/>
    </ligand>
</feature>
<proteinExistence type="predicted"/>
<dbReference type="GO" id="GO:0004674">
    <property type="term" value="F:protein serine/threonine kinase activity"/>
    <property type="evidence" value="ECO:0007669"/>
    <property type="project" value="UniProtKB-EC"/>
</dbReference>
<evidence type="ECO:0000313" key="8">
    <source>
        <dbReference type="EMBL" id="MDG3003016.1"/>
    </source>
</evidence>
<feature type="region of interest" description="Disordered" evidence="6">
    <location>
        <begin position="18"/>
        <end position="74"/>
    </location>
</feature>
<dbReference type="RefSeq" id="WP_277859374.1">
    <property type="nucleotide sequence ID" value="NZ_JARRAG010000001.1"/>
</dbReference>
<evidence type="ECO:0000259" key="7">
    <source>
        <dbReference type="PROSITE" id="PS50011"/>
    </source>
</evidence>
<dbReference type="PROSITE" id="PS00108">
    <property type="entry name" value="PROTEIN_KINASE_ST"/>
    <property type="match status" value="1"/>
</dbReference>
<accession>A0ABT6F5Z3</accession>
<sequence>MTSVPVMDDRLHAASAVADAAVQGASSSNAPSAPPSNRPPLDLEATRLHVARQSPRTRTQPPGPPAETPAEPVWNDDLIGRKLSQYRILEDLGRGSMARVFKAWHLGLERTCALKIIDPTLVARRPILRDQFWAEARAAANLVHPQVVTIHNLGSDSGYNFIEMEYVPGSVSLRDSLVKDGPFEAQRAARLVRQVLLALGAAHESGIIHRDVKPANVLLTADGNAKLADFGLAQTRAKLTGANLPLAGTPTFMAPELFTGTPASPQSDIYSVGVMFYYLLTGRLPFTSDRIASLINLHQSEAVPDLRKILPGVHPRLVELIERCLAKSPGDRFATAEELSDQLQMLMHQLRDTEGILRESLQGVDSFIQGTRDTFRVLLPQPGDRLQEVMIEVNDGEEGKDERYLSVFSVCGPAEPSYYGYALALNSRLTFGGLSIRYVLGSPMLVMSRTFVRDRMRVSDLRDAILEIAHNADRIEARMTRLDLY</sequence>
<keyword evidence="1 8" id="KW-0808">Transferase</keyword>
<evidence type="ECO:0000313" key="9">
    <source>
        <dbReference type="Proteomes" id="UP001216907"/>
    </source>
</evidence>
<keyword evidence="4 5" id="KW-0067">ATP-binding</keyword>
<evidence type="ECO:0000256" key="3">
    <source>
        <dbReference type="ARBA" id="ARBA00022777"/>
    </source>
</evidence>
<keyword evidence="2 5" id="KW-0547">Nucleotide-binding</keyword>
<dbReference type="PROSITE" id="PS00107">
    <property type="entry name" value="PROTEIN_KINASE_ATP"/>
    <property type="match status" value="1"/>
</dbReference>
<evidence type="ECO:0000256" key="1">
    <source>
        <dbReference type="ARBA" id="ARBA00022679"/>
    </source>
</evidence>
<dbReference type="Proteomes" id="UP001216907">
    <property type="component" value="Unassembled WGS sequence"/>
</dbReference>
<keyword evidence="3 8" id="KW-0418">Kinase</keyword>
<dbReference type="InterPro" id="IPR008271">
    <property type="entry name" value="Ser/Thr_kinase_AS"/>
</dbReference>
<protein>
    <submittedName>
        <fullName evidence="8">Serine/threonine-protein kinase</fullName>
        <ecNumber evidence="8">2.7.11.1</ecNumber>
    </submittedName>
</protein>
<evidence type="ECO:0000256" key="4">
    <source>
        <dbReference type="ARBA" id="ARBA00022840"/>
    </source>
</evidence>
<feature type="compositionally biased region" description="Low complexity" evidence="6">
    <location>
        <begin position="18"/>
        <end position="31"/>
    </location>
</feature>
<dbReference type="SUPFAM" id="SSF56112">
    <property type="entry name" value="Protein kinase-like (PK-like)"/>
    <property type="match status" value="1"/>
</dbReference>
<feature type="domain" description="Protein kinase" evidence="7">
    <location>
        <begin position="86"/>
        <end position="351"/>
    </location>
</feature>
<keyword evidence="9" id="KW-1185">Reference proteome</keyword>
<evidence type="ECO:0000256" key="6">
    <source>
        <dbReference type="SAM" id="MobiDB-lite"/>
    </source>
</evidence>
<dbReference type="Gene3D" id="3.30.200.20">
    <property type="entry name" value="Phosphorylase Kinase, domain 1"/>
    <property type="match status" value="1"/>
</dbReference>
<comment type="caution">
    <text evidence="8">The sequence shown here is derived from an EMBL/GenBank/DDBJ whole genome shotgun (WGS) entry which is preliminary data.</text>
</comment>
<dbReference type="InterPro" id="IPR011009">
    <property type="entry name" value="Kinase-like_dom_sf"/>
</dbReference>
<dbReference type="EMBL" id="JARRAG010000001">
    <property type="protein sequence ID" value="MDG3003016.1"/>
    <property type="molecule type" value="Genomic_DNA"/>
</dbReference>
<evidence type="ECO:0000256" key="2">
    <source>
        <dbReference type="ARBA" id="ARBA00022741"/>
    </source>
</evidence>
<dbReference type="CDD" id="cd14014">
    <property type="entry name" value="STKc_PknB_like"/>
    <property type="match status" value="1"/>
</dbReference>